<proteinExistence type="predicted"/>
<feature type="domain" description="HTH iclR-type" evidence="4">
    <location>
        <begin position="31"/>
        <end position="91"/>
    </location>
</feature>
<dbReference type="GO" id="GO:0003677">
    <property type="term" value="F:DNA binding"/>
    <property type="evidence" value="ECO:0007669"/>
    <property type="project" value="UniProtKB-KW"/>
</dbReference>
<feature type="domain" description="IclR-ED" evidence="5">
    <location>
        <begin position="92"/>
        <end position="276"/>
    </location>
</feature>
<dbReference type="InterPro" id="IPR050707">
    <property type="entry name" value="HTH_MetabolicPath_Reg"/>
</dbReference>
<dbReference type="Pfam" id="PF01614">
    <property type="entry name" value="IclR_C"/>
    <property type="match status" value="1"/>
</dbReference>
<dbReference type="InterPro" id="IPR014757">
    <property type="entry name" value="Tscrpt_reg_IclR_C"/>
</dbReference>
<comment type="caution">
    <text evidence="6">The sequence shown here is derived from an EMBL/GenBank/DDBJ whole genome shotgun (WGS) entry which is preliminary data.</text>
</comment>
<name>A0A0T6DRB7_9GAMM</name>
<dbReference type="InterPro" id="IPR036388">
    <property type="entry name" value="WH-like_DNA-bd_sf"/>
</dbReference>
<evidence type="ECO:0000256" key="3">
    <source>
        <dbReference type="ARBA" id="ARBA00023163"/>
    </source>
</evidence>
<keyword evidence="7" id="KW-1185">Reference proteome</keyword>
<evidence type="ECO:0000313" key="6">
    <source>
        <dbReference type="EMBL" id="KRU22417.1"/>
    </source>
</evidence>
<dbReference type="GO" id="GO:0045892">
    <property type="term" value="P:negative regulation of DNA-templated transcription"/>
    <property type="evidence" value="ECO:0007669"/>
    <property type="project" value="TreeGrafter"/>
</dbReference>
<evidence type="ECO:0000259" key="5">
    <source>
        <dbReference type="PROSITE" id="PS51078"/>
    </source>
</evidence>
<dbReference type="InterPro" id="IPR036390">
    <property type="entry name" value="WH_DNA-bd_sf"/>
</dbReference>
<dbReference type="STRING" id="554343.AS194_08530"/>
<keyword evidence="2" id="KW-0238">DNA-binding</keyword>
<dbReference type="SUPFAM" id="SSF55781">
    <property type="entry name" value="GAF domain-like"/>
    <property type="match status" value="1"/>
</dbReference>
<keyword evidence="1" id="KW-0805">Transcription regulation</keyword>
<dbReference type="GO" id="GO:0003700">
    <property type="term" value="F:DNA-binding transcription factor activity"/>
    <property type="evidence" value="ECO:0007669"/>
    <property type="project" value="TreeGrafter"/>
</dbReference>
<dbReference type="InterPro" id="IPR005471">
    <property type="entry name" value="Tscrpt_reg_IclR_N"/>
</dbReference>
<reference evidence="6 7" key="1">
    <citation type="submission" date="2015-11" db="EMBL/GenBank/DDBJ databases">
        <title>Permanent draft genome of Psychrobacter piscatorii LQ58.</title>
        <authorList>
            <person name="Zhou M."/>
            <person name="Dong B."/>
            <person name="Liu Q."/>
        </authorList>
    </citation>
    <scope>NUCLEOTIDE SEQUENCE [LARGE SCALE GENOMIC DNA]</scope>
    <source>
        <strain evidence="6 7">LQ58</strain>
    </source>
</reference>
<dbReference type="Gene3D" id="1.10.10.10">
    <property type="entry name" value="Winged helix-like DNA-binding domain superfamily/Winged helix DNA-binding domain"/>
    <property type="match status" value="1"/>
</dbReference>
<protein>
    <submittedName>
        <fullName evidence="6">IclR family transcriptional regulator</fullName>
    </submittedName>
</protein>
<dbReference type="AlphaFoldDB" id="A0A0T6DRB7"/>
<dbReference type="InterPro" id="IPR029016">
    <property type="entry name" value="GAF-like_dom_sf"/>
</dbReference>
<sequence length="276" mass="30087">MTKPLSTATPLLERMHATMSQNKKENDRQFVTALGRGLVILAAFEHHERLTHQQLCQMTKLPKATISRLIHTLTTLGFLRTNEHGQYQLGSSAVRLSATAWSRHDMVAYAEPLLRQFASENEVSVNLATEVEGEMRYHACCRSPARLSVNLQVGSAVPVARTAIGRAFYAASSRARQAVIINNLKESLSNEAFTHAKSALACAAEHYEQYGYTVSDGEFSTDILAVAVGVYDVATGQYAYSLNASVPSANWEADDYAAIIVPKLQALAERIGGGDA</sequence>
<evidence type="ECO:0000313" key="7">
    <source>
        <dbReference type="Proteomes" id="UP000051202"/>
    </source>
</evidence>
<dbReference type="PROSITE" id="PS51078">
    <property type="entry name" value="ICLR_ED"/>
    <property type="match status" value="1"/>
</dbReference>
<evidence type="ECO:0000256" key="2">
    <source>
        <dbReference type="ARBA" id="ARBA00023125"/>
    </source>
</evidence>
<organism evidence="6 7">
    <name type="scientific">Psychrobacter piscatorii</name>
    <dbReference type="NCBI Taxonomy" id="554343"/>
    <lineage>
        <taxon>Bacteria</taxon>
        <taxon>Pseudomonadati</taxon>
        <taxon>Pseudomonadota</taxon>
        <taxon>Gammaproteobacteria</taxon>
        <taxon>Moraxellales</taxon>
        <taxon>Moraxellaceae</taxon>
        <taxon>Psychrobacter</taxon>
    </lineage>
</organism>
<dbReference type="Proteomes" id="UP000051202">
    <property type="component" value="Unassembled WGS sequence"/>
</dbReference>
<gene>
    <name evidence="6" type="ORF">AS194_08530</name>
</gene>
<dbReference type="EMBL" id="LNDJ01000068">
    <property type="protein sequence ID" value="KRU22417.1"/>
    <property type="molecule type" value="Genomic_DNA"/>
</dbReference>
<dbReference type="PANTHER" id="PTHR30136:SF33">
    <property type="entry name" value="TRANSCRIPTIONAL REGULATORY PROTEIN"/>
    <property type="match status" value="1"/>
</dbReference>
<accession>A0A0T6DRB7</accession>
<dbReference type="SUPFAM" id="SSF46785">
    <property type="entry name" value="Winged helix' DNA-binding domain"/>
    <property type="match status" value="1"/>
</dbReference>
<dbReference type="PANTHER" id="PTHR30136">
    <property type="entry name" value="HELIX-TURN-HELIX TRANSCRIPTIONAL REGULATOR, ICLR FAMILY"/>
    <property type="match status" value="1"/>
</dbReference>
<evidence type="ECO:0000259" key="4">
    <source>
        <dbReference type="PROSITE" id="PS51077"/>
    </source>
</evidence>
<evidence type="ECO:0000256" key="1">
    <source>
        <dbReference type="ARBA" id="ARBA00023015"/>
    </source>
</evidence>
<dbReference type="Gene3D" id="3.30.450.40">
    <property type="match status" value="1"/>
</dbReference>
<dbReference type="RefSeq" id="WP_058024809.1">
    <property type="nucleotide sequence ID" value="NZ_LNDJ01000068.1"/>
</dbReference>
<keyword evidence="3" id="KW-0804">Transcription</keyword>
<dbReference type="SMART" id="SM00346">
    <property type="entry name" value="HTH_ICLR"/>
    <property type="match status" value="1"/>
</dbReference>
<dbReference type="Pfam" id="PF09339">
    <property type="entry name" value="HTH_IclR"/>
    <property type="match status" value="1"/>
</dbReference>
<dbReference type="PROSITE" id="PS51077">
    <property type="entry name" value="HTH_ICLR"/>
    <property type="match status" value="1"/>
</dbReference>